<evidence type="ECO:0000256" key="7">
    <source>
        <dbReference type="SAM" id="Phobius"/>
    </source>
</evidence>
<reference evidence="9 10" key="1">
    <citation type="journal article" date="2015" name="Stand. Genomic Sci.">
        <title>Genomic Encyclopedia of Bacterial and Archaeal Type Strains, Phase III: the genomes of soil and plant-associated and newly described type strains.</title>
        <authorList>
            <person name="Whitman W.B."/>
            <person name="Woyke T."/>
            <person name="Klenk H.P."/>
            <person name="Zhou Y."/>
            <person name="Lilburn T.G."/>
            <person name="Beck B.J."/>
            <person name="De Vos P."/>
            <person name="Vandamme P."/>
            <person name="Eisen J.A."/>
            <person name="Garrity G."/>
            <person name="Hugenholtz P."/>
            <person name="Kyrpides N.C."/>
        </authorList>
    </citation>
    <scope>NUCLEOTIDE SEQUENCE [LARGE SCALE GENOMIC DNA]</scope>
    <source>
        <strain evidence="9 10">VKM Ac-2540</strain>
    </source>
</reference>
<keyword evidence="10" id="KW-1185">Reference proteome</keyword>
<dbReference type="AlphaFoldDB" id="A0A4Q7WUU8"/>
<name>A0A4Q7WUU8_9ACTN</name>
<keyword evidence="3" id="KW-1003">Cell membrane</keyword>
<dbReference type="InterPro" id="IPR010290">
    <property type="entry name" value="TM_effector"/>
</dbReference>
<evidence type="ECO:0000256" key="3">
    <source>
        <dbReference type="ARBA" id="ARBA00022475"/>
    </source>
</evidence>
<proteinExistence type="predicted"/>
<evidence type="ECO:0000256" key="5">
    <source>
        <dbReference type="ARBA" id="ARBA00022989"/>
    </source>
</evidence>
<comment type="subcellular location">
    <subcellularLocation>
        <location evidence="1">Cell inner membrane</location>
        <topology evidence="1">Multi-pass membrane protein</topology>
    </subcellularLocation>
</comment>
<dbReference type="Pfam" id="PF05977">
    <property type="entry name" value="MFS_3"/>
    <property type="match status" value="1"/>
</dbReference>
<feature type="domain" description="Major facilitator superfamily (MFS) profile" evidence="8">
    <location>
        <begin position="244"/>
        <end position="449"/>
    </location>
</feature>
<dbReference type="PANTHER" id="PTHR23513:SF9">
    <property type="entry name" value="ENTEROBACTIN EXPORTER ENTS"/>
    <property type="match status" value="1"/>
</dbReference>
<evidence type="ECO:0000256" key="1">
    <source>
        <dbReference type="ARBA" id="ARBA00004429"/>
    </source>
</evidence>
<dbReference type="PROSITE" id="PS50850">
    <property type="entry name" value="MFS"/>
    <property type="match status" value="1"/>
</dbReference>
<organism evidence="9 10">
    <name type="scientific">Kribbella rubisoli</name>
    <dbReference type="NCBI Taxonomy" id="3075929"/>
    <lineage>
        <taxon>Bacteria</taxon>
        <taxon>Bacillati</taxon>
        <taxon>Actinomycetota</taxon>
        <taxon>Actinomycetes</taxon>
        <taxon>Propionibacteriales</taxon>
        <taxon>Kribbellaceae</taxon>
        <taxon>Kribbella</taxon>
    </lineage>
</organism>
<evidence type="ECO:0000259" key="8">
    <source>
        <dbReference type="PROSITE" id="PS50850"/>
    </source>
</evidence>
<dbReference type="GO" id="GO:0005886">
    <property type="term" value="C:plasma membrane"/>
    <property type="evidence" value="ECO:0007669"/>
    <property type="project" value="UniProtKB-SubCell"/>
</dbReference>
<feature type="transmembrane region" description="Helical" evidence="7">
    <location>
        <begin position="254"/>
        <end position="277"/>
    </location>
</feature>
<sequence length="449" mass="47853">MVERLPKIRFVPIGRTCQYVPVAASLRTRLARLRVDLTPWRGSRDFRILLVSGSVFFLGGMVGYVALPYQLYQLTGSNFAVGAMGLVTIAPLVVFGLYGGALADHVERRKLLVGTGIAQVVISALMVTNTLLAHPQIWLIYVCGALNAVASSLQRPSREALLPRVVRHQEIPAAVALSSLTSQIGQLAGPALGGVLVGTAGVTWAFAIELTGIVFATLLYSRLGSYKAGDHTTAPSLRAIGGGIAYAFRRKDLLATYVVDMVGMFLAMPIVLFPAFATEILKEPKLLGLLYSAEAIGAMCASLTSGWAKHVHHQGRAVVLATMGWGAAVGIAGLAPNIWFAIGFFALAGAADMVSVLFRSVIWNQTIPDEMRGRLAGIEMLGYSLGPLGGQARSGLVADLTGVRTAIVSGGALCVIGVIGTAAWLREFWRYDARTDEHAVRERDLRAAR</sequence>
<dbReference type="GO" id="GO:0022857">
    <property type="term" value="F:transmembrane transporter activity"/>
    <property type="evidence" value="ECO:0007669"/>
    <property type="project" value="InterPro"/>
</dbReference>
<evidence type="ECO:0000313" key="9">
    <source>
        <dbReference type="EMBL" id="RZU13793.1"/>
    </source>
</evidence>
<keyword evidence="4 7" id="KW-0812">Transmembrane</keyword>
<feature type="transmembrane region" description="Helical" evidence="7">
    <location>
        <begin position="48"/>
        <end position="67"/>
    </location>
</feature>
<feature type="transmembrane region" description="Helical" evidence="7">
    <location>
        <begin position="289"/>
        <end position="308"/>
    </location>
</feature>
<protein>
    <submittedName>
        <fullName evidence="9">MFS family arabinose efflux permease</fullName>
    </submittedName>
</protein>
<feature type="transmembrane region" description="Helical" evidence="7">
    <location>
        <begin position="406"/>
        <end position="425"/>
    </location>
</feature>
<dbReference type="Proteomes" id="UP000292027">
    <property type="component" value="Unassembled WGS sequence"/>
</dbReference>
<feature type="transmembrane region" description="Helical" evidence="7">
    <location>
        <begin position="202"/>
        <end position="220"/>
    </location>
</feature>
<dbReference type="InterPro" id="IPR036259">
    <property type="entry name" value="MFS_trans_sf"/>
</dbReference>
<feature type="transmembrane region" description="Helical" evidence="7">
    <location>
        <begin position="111"/>
        <end position="131"/>
    </location>
</feature>
<gene>
    <name evidence="9" type="ORF">EV645_4646</name>
</gene>
<comment type="caution">
    <text evidence="9">The sequence shown here is derived from an EMBL/GenBank/DDBJ whole genome shotgun (WGS) entry which is preliminary data.</text>
</comment>
<dbReference type="Gene3D" id="1.20.1250.20">
    <property type="entry name" value="MFS general substrate transporter like domains"/>
    <property type="match status" value="2"/>
</dbReference>
<dbReference type="InterPro" id="IPR020846">
    <property type="entry name" value="MFS_dom"/>
</dbReference>
<keyword evidence="5 7" id="KW-1133">Transmembrane helix</keyword>
<dbReference type="PANTHER" id="PTHR23513">
    <property type="entry name" value="INTEGRAL MEMBRANE EFFLUX PROTEIN-RELATED"/>
    <property type="match status" value="1"/>
</dbReference>
<evidence type="ECO:0000313" key="10">
    <source>
        <dbReference type="Proteomes" id="UP000292027"/>
    </source>
</evidence>
<evidence type="ECO:0000256" key="4">
    <source>
        <dbReference type="ARBA" id="ARBA00022692"/>
    </source>
</evidence>
<keyword evidence="2" id="KW-0813">Transport</keyword>
<dbReference type="SUPFAM" id="SSF103473">
    <property type="entry name" value="MFS general substrate transporter"/>
    <property type="match status" value="1"/>
</dbReference>
<dbReference type="EMBL" id="SHKR01000013">
    <property type="protein sequence ID" value="RZU13793.1"/>
    <property type="molecule type" value="Genomic_DNA"/>
</dbReference>
<feature type="transmembrane region" description="Helical" evidence="7">
    <location>
        <begin position="79"/>
        <end position="99"/>
    </location>
</feature>
<keyword evidence="6 7" id="KW-0472">Membrane</keyword>
<dbReference type="CDD" id="cd06173">
    <property type="entry name" value="MFS_MefA_like"/>
    <property type="match status" value="1"/>
</dbReference>
<evidence type="ECO:0000256" key="6">
    <source>
        <dbReference type="ARBA" id="ARBA00023136"/>
    </source>
</evidence>
<accession>A0A4Q7WUU8</accession>
<evidence type="ECO:0000256" key="2">
    <source>
        <dbReference type="ARBA" id="ARBA00022448"/>
    </source>
</evidence>